<feature type="compositionally biased region" description="Polar residues" evidence="1">
    <location>
        <begin position="25"/>
        <end position="35"/>
    </location>
</feature>
<protein>
    <submittedName>
        <fullName evidence="3">Putative secreted protein</fullName>
    </submittedName>
</protein>
<dbReference type="VEuPathDB" id="VectorBase:LOC119165639"/>
<sequence length="104" mass="11926">MTWPHIRILIVLAVGLQSIKGADTNGETEQTNSDSPVPPERSLPEQKPLLLTPLIMNCSYDEAREKAKWNYLKNGHQCAFWVHHCQRDNKPIFRVGCGRKKLFL</sequence>
<evidence type="ECO:0000256" key="1">
    <source>
        <dbReference type="SAM" id="MobiDB-lite"/>
    </source>
</evidence>
<evidence type="ECO:0000313" key="3">
    <source>
        <dbReference type="EMBL" id="NIE43640.1"/>
    </source>
</evidence>
<feature type="region of interest" description="Disordered" evidence="1">
    <location>
        <begin position="22"/>
        <end position="45"/>
    </location>
</feature>
<evidence type="ECO:0000256" key="2">
    <source>
        <dbReference type="SAM" id="SignalP"/>
    </source>
</evidence>
<feature type="chain" id="PRO_5026101556" evidence="2">
    <location>
        <begin position="22"/>
        <end position="104"/>
    </location>
</feature>
<feature type="signal peptide" evidence="2">
    <location>
        <begin position="1"/>
        <end position="21"/>
    </location>
</feature>
<reference evidence="3" key="1">
    <citation type="submission" date="2020-03" db="EMBL/GenBank/DDBJ databases">
        <title>A transcriptome and proteome of the tick Rhipicephalus microplus shaped by the genetic composition of its hosts and developmental stage.</title>
        <authorList>
            <person name="Garcia G.R."/>
            <person name="Ribeiro J.M.C."/>
            <person name="Maruyama S.R."/>
            <person name="Gardinasse L.G."/>
            <person name="Nelson K."/>
            <person name="Ferreira B.R."/>
            <person name="Andrade T.G."/>
            <person name="Santos I.K.F.M."/>
        </authorList>
    </citation>
    <scope>NUCLEOTIDE SEQUENCE</scope>
    <source>
        <strain evidence="3">NSGR</strain>
        <tissue evidence="3">Salivary glands</tissue>
    </source>
</reference>
<accession>A0A6G5A0G0</accession>
<keyword evidence="2" id="KW-0732">Signal</keyword>
<name>A0A6G5A0G0_RHIMP</name>
<dbReference type="OrthoDB" id="6494447at2759"/>
<dbReference type="AlphaFoldDB" id="A0A6G5A0G0"/>
<organism evidence="3">
    <name type="scientific">Rhipicephalus microplus</name>
    <name type="common">Cattle tick</name>
    <name type="synonym">Boophilus microplus</name>
    <dbReference type="NCBI Taxonomy" id="6941"/>
    <lineage>
        <taxon>Eukaryota</taxon>
        <taxon>Metazoa</taxon>
        <taxon>Ecdysozoa</taxon>
        <taxon>Arthropoda</taxon>
        <taxon>Chelicerata</taxon>
        <taxon>Arachnida</taxon>
        <taxon>Acari</taxon>
        <taxon>Parasitiformes</taxon>
        <taxon>Ixodida</taxon>
        <taxon>Ixodoidea</taxon>
        <taxon>Ixodidae</taxon>
        <taxon>Rhipicephalinae</taxon>
        <taxon>Rhipicephalus</taxon>
        <taxon>Boophilus</taxon>
    </lineage>
</organism>
<proteinExistence type="predicted"/>
<dbReference type="EMBL" id="GIKN01001367">
    <property type="protein sequence ID" value="NIE43640.1"/>
    <property type="molecule type" value="Transcribed_RNA"/>
</dbReference>